<keyword evidence="2" id="KW-1185">Reference proteome</keyword>
<dbReference type="SUPFAM" id="SSF69304">
    <property type="entry name" value="Tricorn protease N-terminal domain"/>
    <property type="match status" value="1"/>
</dbReference>
<accession>A0ABX2W7U1</accession>
<name>A0ABX2W7U1_9ENTR</name>
<organism evidence="1 2">
    <name type="scientific">Buttiauxella ferragutiae ATCC 51602</name>
    <dbReference type="NCBI Taxonomy" id="1354252"/>
    <lineage>
        <taxon>Bacteria</taxon>
        <taxon>Pseudomonadati</taxon>
        <taxon>Pseudomonadota</taxon>
        <taxon>Gammaproteobacteria</taxon>
        <taxon>Enterobacterales</taxon>
        <taxon>Enterobacteriaceae</taxon>
        <taxon>Buttiauxella</taxon>
    </lineage>
</organism>
<dbReference type="EMBL" id="LXEQ01000042">
    <property type="protein sequence ID" value="OAT27014.1"/>
    <property type="molecule type" value="Genomic_DNA"/>
</dbReference>
<reference evidence="1 2" key="1">
    <citation type="submission" date="2016-04" db="EMBL/GenBank/DDBJ databases">
        <title>ATOL: Assembling a taxonomically balanced genome-scale reconstruction of the evolutionary history of the Enterobacteriaceae.</title>
        <authorList>
            <person name="Plunkett G.III."/>
            <person name="Neeno-Eckwall E.C."/>
            <person name="Glasner J.D."/>
            <person name="Perna N.T."/>
        </authorList>
    </citation>
    <scope>NUCLEOTIDE SEQUENCE [LARGE SCALE GENOMIC DNA]</scope>
    <source>
        <strain evidence="1 2">ATCC 51602</strain>
    </source>
</reference>
<gene>
    <name evidence="1" type="ORF">M976_02544</name>
</gene>
<sequence>MPEIAITGNPTTPAPVFDVPVSKIPEFSGNDPEQFKIYSQSFEDWQMLLLPDDQLIVSTFAKMQLFDFKENKIKLLHNFQGQSAITSLKLDDTGRLWGLDKVTSSANGEQPGVIYKLLSWTPDGKKSREIALPGVRQAFLENWLINPGENVALWSSNDSPVFNLSLKKGELTSKEGMVESREAAIRLVNSSKSRSLTSIKFNDNLVWRQDWGGYGLSAETGQVVQSVKTNIDGMFFGSLESRWGLAPSEGSAYQANPIFIINLDSGLPYLKFDKPVSHVARTAHGRLLALDTTVLEMKSGTIIAQLVPDTGYTVAASAFSWKGDKLWVYLKNNDGVEKVMIWDVPESLRDAALGKSYPDQANLDTSAGQWR</sequence>
<protein>
    <recommendedName>
        <fullName evidence="3">Periplasmic protein</fullName>
    </recommendedName>
</protein>
<dbReference type="Proteomes" id="UP000078407">
    <property type="component" value="Unassembled WGS sequence"/>
</dbReference>
<evidence type="ECO:0000313" key="1">
    <source>
        <dbReference type="EMBL" id="OAT27014.1"/>
    </source>
</evidence>
<evidence type="ECO:0000313" key="2">
    <source>
        <dbReference type="Proteomes" id="UP000078407"/>
    </source>
</evidence>
<comment type="caution">
    <text evidence="1">The sequence shown here is derived from an EMBL/GenBank/DDBJ whole genome shotgun (WGS) entry which is preliminary data.</text>
</comment>
<proteinExistence type="predicted"/>
<evidence type="ECO:0008006" key="3">
    <source>
        <dbReference type="Google" id="ProtNLM"/>
    </source>
</evidence>
<dbReference type="RefSeq" id="WP_157092935.1">
    <property type="nucleotide sequence ID" value="NZ_LXEQ01000042.1"/>
</dbReference>